<feature type="compositionally biased region" description="Low complexity" evidence="1">
    <location>
        <begin position="87"/>
        <end position="97"/>
    </location>
</feature>
<feature type="compositionally biased region" description="Acidic residues" evidence="1">
    <location>
        <begin position="174"/>
        <end position="195"/>
    </location>
</feature>
<sequence>MPTSSGRQTSWLHLPSEPLPDETQDNLIQDNYMYLPAEHSASFAAGLYGGATSFSAQSSLGRKDSDPPNINAADFEPDHISPPPAAPAYDATAAQPPGLQTQSSLLAPMQPGLSNMTSIGVIPNAGDIDLSQPAPRDIFQSPSGGPAAAGRSNSLGGALFRSAISNSGRSLVDIVDEESGDDDDDDDSINDEEGERLEGRASGGSGDGEKARGKVLRGVSEGFGRLMK</sequence>
<evidence type="ECO:0000313" key="2">
    <source>
        <dbReference type="EMBL" id="GMI34817.1"/>
    </source>
</evidence>
<name>A0ABQ6MXN3_9STRA</name>
<feature type="region of interest" description="Disordered" evidence="1">
    <location>
        <begin position="173"/>
        <end position="228"/>
    </location>
</feature>
<feature type="compositionally biased region" description="Polar residues" evidence="1">
    <location>
        <begin position="1"/>
        <end position="11"/>
    </location>
</feature>
<dbReference type="EMBL" id="BRYB01000658">
    <property type="protein sequence ID" value="GMI34817.1"/>
    <property type="molecule type" value="Genomic_DNA"/>
</dbReference>
<gene>
    <name evidence="2" type="ORF">TeGR_g8062</name>
</gene>
<organism evidence="2 3">
    <name type="scientific">Tetraparma gracilis</name>
    <dbReference type="NCBI Taxonomy" id="2962635"/>
    <lineage>
        <taxon>Eukaryota</taxon>
        <taxon>Sar</taxon>
        <taxon>Stramenopiles</taxon>
        <taxon>Ochrophyta</taxon>
        <taxon>Bolidophyceae</taxon>
        <taxon>Parmales</taxon>
        <taxon>Triparmaceae</taxon>
        <taxon>Tetraparma</taxon>
    </lineage>
</organism>
<proteinExistence type="predicted"/>
<evidence type="ECO:0000313" key="3">
    <source>
        <dbReference type="Proteomes" id="UP001165060"/>
    </source>
</evidence>
<accession>A0ABQ6MXN3</accession>
<evidence type="ECO:0000256" key="1">
    <source>
        <dbReference type="SAM" id="MobiDB-lite"/>
    </source>
</evidence>
<feature type="region of interest" description="Disordered" evidence="1">
    <location>
        <begin position="54"/>
        <end position="154"/>
    </location>
</feature>
<reference evidence="2 3" key="1">
    <citation type="journal article" date="2023" name="Commun. Biol.">
        <title>Genome analysis of Parmales, the sister group of diatoms, reveals the evolutionary specialization of diatoms from phago-mixotrophs to photoautotrophs.</title>
        <authorList>
            <person name="Ban H."/>
            <person name="Sato S."/>
            <person name="Yoshikawa S."/>
            <person name="Yamada K."/>
            <person name="Nakamura Y."/>
            <person name="Ichinomiya M."/>
            <person name="Sato N."/>
            <person name="Blanc-Mathieu R."/>
            <person name="Endo H."/>
            <person name="Kuwata A."/>
            <person name="Ogata H."/>
        </authorList>
    </citation>
    <scope>NUCLEOTIDE SEQUENCE [LARGE SCALE GENOMIC DNA]</scope>
</reference>
<dbReference type="Proteomes" id="UP001165060">
    <property type="component" value="Unassembled WGS sequence"/>
</dbReference>
<feature type="region of interest" description="Disordered" evidence="1">
    <location>
        <begin position="1"/>
        <end position="24"/>
    </location>
</feature>
<protein>
    <submittedName>
        <fullName evidence="2">Uncharacterized protein</fullName>
    </submittedName>
</protein>
<comment type="caution">
    <text evidence="2">The sequence shown here is derived from an EMBL/GenBank/DDBJ whole genome shotgun (WGS) entry which is preliminary data.</text>
</comment>
<keyword evidence="3" id="KW-1185">Reference proteome</keyword>